<dbReference type="AlphaFoldDB" id="A0AAD6TSD4"/>
<feature type="region of interest" description="Disordered" evidence="1">
    <location>
        <begin position="74"/>
        <end position="97"/>
    </location>
</feature>
<comment type="caution">
    <text evidence="2">The sequence shown here is derived from an EMBL/GenBank/DDBJ whole genome shotgun (WGS) entry which is preliminary data.</text>
</comment>
<reference evidence="2" key="1">
    <citation type="submission" date="2023-03" db="EMBL/GenBank/DDBJ databases">
        <title>Massive genome expansion in bonnet fungi (Mycena s.s.) driven by repeated elements and novel gene families across ecological guilds.</title>
        <authorList>
            <consortium name="Lawrence Berkeley National Laboratory"/>
            <person name="Harder C.B."/>
            <person name="Miyauchi S."/>
            <person name="Viragh M."/>
            <person name="Kuo A."/>
            <person name="Thoen E."/>
            <person name="Andreopoulos B."/>
            <person name="Lu D."/>
            <person name="Skrede I."/>
            <person name="Drula E."/>
            <person name="Henrissat B."/>
            <person name="Morin E."/>
            <person name="Kohler A."/>
            <person name="Barry K."/>
            <person name="LaButti K."/>
            <person name="Morin E."/>
            <person name="Salamov A."/>
            <person name="Lipzen A."/>
            <person name="Mereny Z."/>
            <person name="Hegedus B."/>
            <person name="Baldrian P."/>
            <person name="Stursova M."/>
            <person name="Weitz H."/>
            <person name="Taylor A."/>
            <person name="Grigoriev I.V."/>
            <person name="Nagy L.G."/>
            <person name="Martin F."/>
            <person name="Kauserud H."/>
        </authorList>
    </citation>
    <scope>NUCLEOTIDE SEQUENCE</scope>
    <source>
        <strain evidence="2">CBHHK173m</strain>
    </source>
</reference>
<dbReference type="EMBL" id="JARJCN010000095">
    <property type="protein sequence ID" value="KAJ7075474.1"/>
    <property type="molecule type" value="Genomic_DNA"/>
</dbReference>
<evidence type="ECO:0000313" key="3">
    <source>
        <dbReference type="Proteomes" id="UP001222325"/>
    </source>
</evidence>
<protein>
    <submittedName>
        <fullName evidence="2">Uncharacterized protein</fullName>
    </submittedName>
</protein>
<keyword evidence="3" id="KW-1185">Reference proteome</keyword>
<gene>
    <name evidence="2" type="ORF">B0H15DRAFT_763831</name>
</gene>
<evidence type="ECO:0000313" key="2">
    <source>
        <dbReference type="EMBL" id="KAJ7075474.1"/>
    </source>
</evidence>
<sequence length="97" mass="11441">VNDNTLKMSYEHYDYDIRALRRFELVGWPEDIAFTRPGHLSAEDAQRIRNGLKDSSIFWHRMSDRDHKILLDEQQEQHEATGRGVKQRAARSDKGKM</sequence>
<evidence type="ECO:0000256" key="1">
    <source>
        <dbReference type="SAM" id="MobiDB-lite"/>
    </source>
</evidence>
<feature type="non-terminal residue" evidence="2">
    <location>
        <position position="1"/>
    </location>
</feature>
<proteinExistence type="predicted"/>
<feature type="non-terminal residue" evidence="2">
    <location>
        <position position="97"/>
    </location>
</feature>
<name>A0AAD6TSD4_9AGAR</name>
<organism evidence="2 3">
    <name type="scientific">Mycena belliarum</name>
    <dbReference type="NCBI Taxonomy" id="1033014"/>
    <lineage>
        <taxon>Eukaryota</taxon>
        <taxon>Fungi</taxon>
        <taxon>Dikarya</taxon>
        <taxon>Basidiomycota</taxon>
        <taxon>Agaricomycotina</taxon>
        <taxon>Agaricomycetes</taxon>
        <taxon>Agaricomycetidae</taxon>
        <taxon>Agaricales</taxon>
        <taxon>Marasmiineae</taxon>
        <taxon>Mycenaceae</taxon>
        <taxon>Mycena</taxon>
    </lineage>
</organism>
<dbReference type="Proteomes" id="UP001222325">
    <property type="component" value="Unassembled WGS sequence"/>
</dbReference>
<accession>A0AAD6TSD4</accession>